<organism evidence="3 4">
    <name type="scientific">Nocardia otitidiscaviarum</name>
    <dbReference type="NCBI Taxonomy" id="1823"/>
    <lineage>
        <taxon>Bacteria</taxon>
        <taxon>Bacillati</taxon>
        <taxon>Actinomycetota</taxon>
        <taxon>Actinomycetes</taxon>
        <taxon>Mycobacteriales</taxon>
        <taxon>Nocardiaceae</taxon>
        <taxon>Nocardia</taxon>
    </lineage>
</organism>
<dbReference type="InterPro" id="IPR050287">
    <property type="entry name" value="MTA/SAH_deaminase"/>
</dbReference>
<evidence type="ECO:0000256" key="1">
    <source>
        <dbReference type="ARBA" id="ARBA00022801"/>
    </source>
</evidence>
<evidence type="ECO:0000313" key="4">
    <source>
        <dbReference type="Proteomes" id="UP000255467"/>
    </source>
</evidence>
<gene>
    <name evidence="3" type="primary">atzA</name>
    <name evidence="3" type="ORF">NCTC1934_01006</name>
</gene>
<evidence type="ECO:0000259" key="2">
    <source>
        <dbReference type="Pfam" id="PF01979"/>
    </source>
</evidence>
<dbReference type="InterPro" id="IPR032466">
    <property type="entry name" value="Metal_Hydrolase"/>
</dbReference>
<evidence type="ECO:0000313" key="3">
    <source>
        <dbReference type="EMBL" id="SUA73564.1"/>
    </source>
</evidence>
<feature type="domain" description="Amidohydrolase-related" evidence="2">
    <location>
        <begin position="70"/>
        <end position="432"/>
    </location>
</feature>
<dbReference type="SUPFAM" id="SSF51338">
    <property type="entry name" value="Composite domain of metallo-dependent hydrolases"/>
    <property type="match status" value="1"/>
</dbReference>
<accession>A0A378Y8Y7</accession>
<dbReference type="Pfam" id="PF01979">
    <property type="entry name" value="Amidohydro_1"/>
    <property type="match status" value="1"/>
</dbReference>
<dbReference type="PANTHER" id="PTHR43794:SF11">
    <property type="entry name" value="AMIDOHYDROLASE-RELATED DOMAIN-CONTAINING PROTEIN"/>
    <property type="match status" value="1"/>
</dbReference>
<dbReference type="STRING" id="1406858.GCA_000710895_00030"/>
<proteinExistence type="predicted"/>
<reference evidence="3 4" key="1">
    <citation type="submission" date="2018-06" db="EMBL/GenBank/DDBJ databases">
        <authorList>
            <consortium name="Pathogen Informatics"/>
            <person name="Doyle S."/>
        </authorList>
    </citation>
    <scope>NUCLEOTIDE SEQUENCE [LARGE SCALE GENOMIC DNA]</scope>
    <source>
        <strain evidence="3 4">NCTC1934</strain>
    </source>
</reference>
<dbReference type="InterPro" id="IPR006680">
    <property type="entry name" value="Amidohydro-rel"/>
</dbReference>
<dbReference type="EMBL" id="UGRY01000002">
    <property type="protein sequence ID" value="SUA73564.1"/>
    <property type="molecule type" value="Genomic_DNA"/>
</dbReference>
<dbReference type="AlphaFoldDB" id="A0A378Y8Y7"/>
<dbReference type="EC" id="3.8.1.8" evidence="3"/>
<keyword evidence="1 3" id="KW-0378">Hydrolase</keyword>
<dbReference type="Gene3D" id="2.30.40.10">
    <property type="entry name" value="Urease, subunit C, domain 1"/>
    <property type="match status" value="1"/>
</dbReference>
<dbReference type="RefSeq" id="WP_051037766.1">
    <property type="nucleotide sequence ID" value="NZ_UGRY01000002.1"/>
</dbReference>
<dbReference type="OrthoDB" id="3189065at2"/>
<dbReference type="GO" id="GO:0018788">
    <property type="term" value="F:atrazine chlorohydrolase activity"/>
    <property type="evidence" value="ECO:0007669"/>
    <property type="project" value="UniProtKB-EC"/>
</dbReference>
<keyword evidence="4" id="KW-1185">Reference proteome</keyword>
<dbReference type="Proteomes" id="UP000255467">
    <property type="component" value="Unassembled WGS sequence"/>
</dbReference>
<dbReference type="SUPFAM" id="SSF51556">
    <property type="entry name" value="Metallo-dependent hydrolases"/>
    <property type="match status" value="1"/>
</dbReference>
<dbReference type="InterPro" id="IPR011059">
    <property type="entry name" value="Metal-dep_hydrolase_composite"/>
</dbReference>
<protein>
    <submittedName>
        <fullName evidence="3">Atrazine chlorohydrolase</fullName>
        <ecNumber evidence="3">3.8.1.8</ecNumber>
    </submittedName>
</protein>
<dbReference type="GO" id="GO:0016810">
    <property type="term" value="F:hydrolase activity, acting on carbon-nitrogen (but not peptide) bonds"/>
    <property type="evidence" value="ECO:0007669"/>
    <property type="project" value="InterPro"/>
</dbReference>
<name>A0A378Y8Y7_9NOCA</name>
<sequence>MVPQSAAASGNVVNDSVVIGDVTVYTATVGGPRWTSGQDVVVEHGRITAIGPKAGAGRSLPTVDASGGHLIPGFVNTHTHLQQSVLRGAGEGLPLLEWLHCVGEFTVAATPEQTYAAALAGGLELLRGGVTTVVEHMWPNPSAAVHDAALRALHELGIRVVFGRGLADRADASRRWGMDPRLLQPLSEVFAHIDTLDARLADTRVTTALAVPNPRCLTPEGMAAVRDYADRTGKTISIHLLETRTDEDMCRAHASCSAVDYLDRGGLLGPRTLAVHCCHLDEYGRGLFAERGVAVSYNPLSNMRLGSGVAPIPAMLAAGIGVGLGVDGAASNDTQDMLLALRMGAYLQRVTHARADLLGFDDMMRMATRGAAAALGGSDGPVGIAVGDRADLTLLRFDRDFACLPVRDPGATVLTTASPRVVDTVWVDGEAVLRDGRSTRIDEPALTKLLLDMQ</sequence>
<dbReference type="PANTHER" id="PTHR43794">
    <property type="entry name" value="AMINOHYDROLASE SSNA-RELATED"/>
    <property type="match status" value="1"/>
</dbReference>
<dbReference type="Gene3D" id="3.20.20.140">
    <property type="entry name" value="Metal-dependent hydrolases"/>
    <property type="match status" value="1"/>
</dbReference>